<keyword evidence="2" id="KW-0418">Kinase</keyword>
<dbReference type="Proteomes" id="UP001589898">
    <property type="component" value="Unassembled WGS sequence"/>
</dbReference>
<dbReference type="Pfam" id="PF06315">
    <property type="entry name" value="AceK_kinase"/>
    <property type="match status" value="1"/>
</dbReference>
<dbReference type="InterPro" id="IPR046855">
    <property type="entry name" value="AceK_kinase"/>
</dbReference>
<sequence length="85" mass="9634">MNFRDLPEAREEDGTRPLEDWLYARPDDVFPALFPRFLGLSPPLRQALLDAHPGIFDAAWWRGVQAKLRAGGYLDVPPYPASARV</sequence>
<keyword evidence="3" id="KW-1185">Reference proteome</keyword>
<name>A0ABV6STJ4_9GAMM</name>
<organism evidence="2 3">
    <name type="scientific">Luteimonas padinae</name>
    <dbReference type="NCBI Taxonomy" id="1714359"/>
    <lineage>
        <taxon>Bacteria</taxon>
        <taxon>Pseudomonadati</taxon>
        <taxon>Pseudomonadota</taxon>
        <taxon>Gammaproteobacteria</taxon>
        <taxon>Lysobacterales</taxon>
        <taxon>Lysobacteraceae</taxon>
        <taxon>Luteimonas</taxon>
    </lineage>
</organism>
<keyword evidence="2" id="KW-0808">Transferase</keyword>
<feature type="domain" description="Isocitrate dehydrogenase kinase/phosphatase (AceK) kinase" evidence="1">
    <location>
        <begin position="1"/>
        <end position="80"/>
    </location>
</feature>
<comment type="caution">
    <text evidence="2">The sequence shown here is derived from an EMBL/GenBank/DDBJ whole genome shotgun (WGS) entry which is preliminary data.</text>
</comment>
<protein>
    <submittedName>
        <fullName evidence="2">Isocitrate dehydrogenase kinase/phosphatase-domain containing protein</fullName>
    </submittedName>
</protein>
<dbReference type="InterPro" id="IPR010452">
    <property type="entry name" value="Isocitrate_DH_AceK"/>
</dbReference>
<proteinExistence type="predicted"/>
<evidence type="ECO:0000259" key="1">
    <source>
        <dbReference type="Pfam" id="PF06315"/>
    </source>
</evidence>
<reference evidence="2 3" key="1">
    <citation type="submission" date="2024-09" db="EMBL/GenBank/DDBJ databases">
        <authorList>
            <person name="Sun Q."/>
            <person name="Mori K."/>
        </authorList>
    </citation>
    <scope>NUCLEOTIDE SEQUENCE [LARGE SCALE GENOMIC DNA]</scope>
    <source>
        <strain evidence="2 3">KCTC 52403</strain>
    </source>
</reference>
<gene>
    <name evidence="2" type="ORF">ACFFFU_03155</name>
</gene>
<dbReference type="GO" id="GO:0016301">
    <property type="term" value="F:kinase activity"/>
    <property type="evidence" value="ECO:0007669"/>
    <property type="project" value="UniProtKB-KW"/>
</dbReference>
<dbReference type="EMBL" id="JBHLTF010000007">
    <property type="protein sequence ID" value="MFC0716763.1"/>
    <property type="molecule type" value="Genomic_DNA"/>
</dbReference>
<accession>A0ABV6STJ4</accession>
<dbReference type="PANTHER" id="PTHR39559">
    <property type="match status" value="1"/>
</dbReference>
<evidence type="ECO:0000313" key="3">
    <source>
        <dbReference type="Proteomes" id="UP001589898"/>
    </source>
</evidence>
<evidence type="ECO:0000313" key="2">
    <source>
        <dbReference type="EMBL" id="MFC0716763.1"/>
    </source>
</evidence>
<dbReference type="RefSeq" id="WP_189499101.1">
    <property type="nucleotide sequence ID" value="NZ_BMZT01000013.1"/>
</dbReference>
<dbReference type="PANTHER" id="PTHR39559:SF1">
    <property type="entry name" value="ISOCITRATE DEHYDROGENASE KINASE_PHOSPHATASE"/>
    <property type="match status" value="1"/>
</dbReference>